<reference evidence="2" key="1">
    <citation type="journal article" date="2019" name="Int. J. Syst. Evol. Microbiol.">
        <title>The Global Catalogue of Microorganisms (GCM) 10K type strain sequencing project: providing services to taxonomists for standard genome sequencing and annotation.</title>
        <authorList>
            <consortium name="The Broad Institute Genomics Platform"/>
            <consortium name="The Broad Institute Genome Sequencing Center for Infectious Disease"/>
            <person name="Wu L."/>
            <person name="Ma J."/>
        </authorList>
    </citation>
    <scope>NUCLEOTIDE SEQUENCE [LARGE SCALE GENOMIC DNA]</scope>
    <source>
        <strain evidence="2">CGMCC 1.15197</strain>
    </source>
</reference>
<evidence type="ECO:0000313" key="2">
    <source>
        <dbReference type="Proteomes" id="UP000632273"/>
    </source>
</evidence>
<gene>
    <name evidence="1" type="ORF">GCM10011383_36360</name>
</gene>
<evidence type="ECO:0000313" key="1">
    <source>
        <dbReference type="EMBL" id="GGF21438.1"/>
    </source>
</evidence>
<proteinExistence type="predicted"/>
<name>A0ABQ1UNQ1_9BACT</name>
<accession>A0ABQ1UNQ1</accession>
<dbReference type="RefSeq" id="WP_188815478.1">
    <property type="nucleotide sequence ID" value="NZ_BMHT01000007.1"/>
</dbReference>
<keyword evidence="2" id="KW-1185">Reference proteome</keyword>
<protein>
    <submittedName>
        <fullName evidence="1">Uncharacterized protein</fullName>
    </submittedName>
</protein>
<dbReference type="Proteomes" id="UP000632273">
    <property type="component" value="Unassembled WGS sequence"/>
</dbReference>
<dbReference type="EMBL" id="BMHT01000007">
    <property type="protein sequence ID" value="GGF21438.1"/>
    <property type="molecule type" value="Genomic_DNA"/>
</dbReference>
<comment type="caution">
    <text evidence="1">The sequence shown here is derived from an EMBL/GenBank/DDBJ whole genome shotgun (WGS) entry which is preliminary data.</text>
</comment>
<sequence>MSRFKKMYMTCWTREIIRSKLQEWQADKLSSSQICEWAQSEWWPLQDDYDDIEKKDSSWESVCRDVLWMLEDMKAYCLFKEDIPALLSYLDTQVGGYFDGKNKFDAYMTKSKWSVK</sequence>
<organism evidence="1 2">
    <name type="scientific">Hymenobacter cavernae</name>
    <dbReference type="NCBI Taxonomy" id="2044852"/>
    <lineage>
        <taxon>Bacteria</taxon>
        <taxon>Pseudomonadati</taxon>
        <taxon>Bacteroidota</taxon>
        <taxon>Cytophagia</taxon>
        <taxon>Cytophagales</taxon>
        <taxon>Hymenobacteraceae</taxon>
        <taxon>Hymenobacter</taxon>
    </lineage>
</organism>